<dbReference type="InterPro" id="IPR052021">
    <property type="entry name" value="Type-I_RS_S_subunit"/>
</dbReference>
<keyword evidence="5" id="KW-0540">Nuclease</keyword>
<accession>A0A8J6TQR2</accession>
<evidence type="ECO:0000256" key="1">
    <source>
        <dbReference type="ARBA" id="ARBA00010923"/>
    </source>
</evidence>
<name>A0A8J6TQR2_9BACT</name>
<dbReference type="PANTHER" id="PTHR30408:SF12">
    <property type="entry name" value="TYPE I RESTRICTION ENZYME MJAVIII SPECIFICITY SUBUNIT"/>
    <property type="match status" value="1"/>
</dbReference>
<dbReference type="GO" id="GO:0004519">
    <property type="term" value="F:endonuclease activity"/>
    <property type="evidence" value="ECO:0007669"/>
    <property type="project" value="UniProtKB-KW"/>
</dbReference>
<dbReference type="SUPFAM" id="SSF116734">
    <property type="entry name" value="DNA methylase specificity domain"/>
    <property type="match status" value="2"/>
</dbReference>
<dbReference type="Pfam" id="PF01420">
    <property type="entry name" value="Methylase_S"/>
    <property type="match status" value="1"/>
</dbReference>
<evidence type="ECO:0000313" key="6">
    <source>
        <dbReference type="Proteomes" id="UP000605201"/>
    </source>
</evidence>
<feature type="domain" description="Type I restriction modification DNA specificity" evidence="4">
    <location>
        <begin position="65"/>
        <end position="216"/>
    </location>
</feature>
<comment type="similarity">
    <text evidence="1">Belongs to the type-I restriction system S methylase family.</text>
</comment>
<dbReference type="GO" id="GO:0009307">
    <property type="term" value="P:DNA restriction-modification system"/>
    <property type="evidence" value="ECO:0007669"/>
    <property type="project" value="UniProtKB-KW"/>
</dbReference>
<sequence>MPIAVPPLLEQRRIAAVLSRVQKAIEQQERLIALTTELKKALMHRLFTEGTRGEPQKQTEIGPVPESWEVVEFEQFAVLQRGKDLTRANFRPGSIPVAGSNGVIGFHDKAIVSGPGVTVGRSGSVGKVTFYTNDFWAHNTALYVKDFKGNHERFVAYYLDLLQLYRFKTGASVPTLDRNSFRKIPIAIPDHSEQKEIAETLELIDMKITGIEKKKEVLSDLFRTLLHQLMTAEIRVNDLDLEELGLDSEK</sequence>
<dbReference type="PANTHER" id="PTHR30408">
    <property type="entry name" value="TYPE-1 RESTRICTION ENZYME ECOKI SPECIFICITY PROTEIN"/>
    <property type="match status" value="1"/>
</dbReference>
<keyword evidence="5" id="KW-0255">Endonuclease</keyword>
<organism evidence="5 6">
    <name type="scientific">Candidatus Desulfatibia vada</name>
    <dbReference type="NCBI Taxonomy" id="2841696"/>
    <lineage>
        <taxon>Bacteria</taxon>
        <taxon>Pseudomonadati</taxon>
        <taxon>Thermodesulfobacteriota</taxon>
        <taxon>Desulfobacteria</taxon>
        <taxon>Desulfobacterales</taxon>
        <taxon>Desulfobacterales incertae sedis</taxon>
        <taxon>Candidatus Desulfatibia</taxon>
    </lineage>
</organism>
<keyword evidence="5" id="KW-0378">Hydrolase</keyword>
<dbReference type="EMBL" id="JACNIG010000242">
    <property type="protein sequence ID" value="MBC8432668.1"/>
    <property type="molecule type" value="Genomic_DNA"/>
</dbReference>
<proteinExistence type="inferred from homology"/>
<dbReference type="Gene3D" id="1.10.287.1120">
    <property type="entry name" value="Bipartite methylase S protein"/>
    <property type="match status" value="1"/>
</dbReference>
<keyword evidence="2" id="KW-0680">Restriction system</keyword>
<comment type="caution">
    <text evidence="5">The sequence shown here is derived from an EMBL/GenBank/DDBJ whole genome shotgun (WGS) entry which is preliminary data.</text>
</comment>
<keyword evidence="3" id="KW-0238">DNA-binding</keyword>
<dbReference type="Gene3D" id="3.90.220.20">
    <property type="entry name" value="DNA methylase specificity domains"/>
    <property type="match status" value="2"/>
</dbReference>
<dbReference type="InterPro" id="IPR044946">
    <property type="entry name" value="Restrct_endonuc_typeI_TRD_sf"/>
</dbReference>
<evidence type="ECO:0000259" key="4">
    <source>
        <dbReference type="Pfam" id="PF01420"/>
    </source>
</evidence>
<dbReference type="GO" id="GO:0003677">
    <property type="term" value="F:DNA binding"/>
    <property type="evidence" value="ECO:0007669"/>
    <property type="project" value="UniProtKB-KW"/>
</dbReference>
<protein>
    <submittedName>
        <fullName evidence="5">Restriction endonuclease subunit S</fullName>
    </submittedName>
</protein>
<dbReference type="Proteomes" id="UP000605201">
    <property type="component" value="Unassembled WGS sequence"/>
</dbReference>
<dbReference type="AlphaFoldDB" id="A0A8J6TQR2"/>
<dbReference type="CDD" id="cd17267">
    <property type="entry name" value="RMtype1_S_EcoAO83I-TRD1-CR1_like"/>
    <property type="match status" value="1"/>
</dbReference>
<evidence type="ECO:0000256" key="3">
    <source>
        <dbReference type="ARBA" id="ARBA00023125"/>
    </source>
</evidence>
<gene>
    <name evidence="5" type="ORF">H8D96_12215</name>
</gene>
<evidence type="ECO:0000256" key="2">
    <source>
        <dbReference type="ARBA" id="ARBA00022747"/>
    </source>
</evidence>
<reference evidence="5 6" key="1">
    <citation type="submission" date="2020-08" db="EMBL/GenBank/DDBJ databases">
        <title>Bridging the membrane lipid divide: bacteria of the FCB group superphylum have the potential to synthesize archaeal ether lipids.</title>
        <authorList>
            <person name="Villanueva L."/>
            <person name="Von Meijenfeldt F.A.B."/>
            <person name="Westbye A.B."/>
            <person name="Yadav S."/>
            <person name="Hopmans E.C."/>
            <person name="Dutilh B.E."/>
            <person name="Sinninghe Damste J.S."/>
        </authorList>
    </citation>
    <scope>NUCLEOTIDE SEQUENCE [LARGE SCALE GENOMIC DNA]</scope>
    <source>
        <strain evidence="5">NIOZ-UU17</strain>
    </source>
</reference>
<dbReference type="InterPro" id="IPR000055">
    <property type="entry name" value="Restrct_endonuc_typeI_TRD"/>
</dbReference>
<evidence type="ECO:0000313" key="5">
    <source>
        <dbReference type="EMBL" id="MBC8432668.1"/>
    </source>
</evidence>